<keyword evidence="7 9" id="KW-0010">Activator</keyword>
<dbReference type="Pfam" id="PF00072">
    <property type="entry name" value="Response_reg"/>
    <property type="match status" value="1"/>
</dbReference>
<evidence type="ECO:0000313" key="12">
    <source>
        <dbReference type="EMBL" id="MBU3158322.1"/>
    </source>
</evidence>
<keyword evidence="8 9" id="KW-0804">Transcription</keyword>
<feature type="modified residue" description="4-aspartylphosphate" evidence="10">
    <location>
        <position position="58"/>
    </location>
</feature>
<feature type="domain" description="Response regulatory" evidence="11">
    <location>
        <begin position="7"/>
        <end position="125"/>
    </location>
</feature>
<dbReference type="SMART" id="SM00448">
    <property type="entry name" value="REC"/>
    <property type="match status" value="1"/>
</dbReference>
<evidence type="ECO:0000256" key="2">
    <source>
        <dbReference type="ARBA" id="ARBA00022490"/>
    </source>
</evidence>
<dbReference type="InterPro" id="IPR012052">
    <property type="entry name" value="Spore_0_A"/>
</dbReference>
<evidence type="ECO:0000256" key="3">
    <source>
        <dbReference type="ARBA" id="ARBA00022553"/>
    </source>
</evidence>
<evidence type="ECO:0000256" key="4">
    <source>
        <dbReference type="ARBA" id="ARBA00023012"/>
    </source>
</evidence>
<keyword evidence="9" id="KW-0749">Sporulation</keyword>
<accession>A0ABS6BR11</accession>
<keyword evidence="13" id="KW-1185">Reference proteome</keyword>
<reference evidence="12 13" key="1">
    <citation type="submission" date="2021-06" db="EMBL/GenBank/DDBJ databases">
        <title>Clostridia strains as spoilage organisms.</title>
        <authorList>
            <person name="Wambui J."/>
            <person name="Stephan R."/>
            <person name="Stevens M.J.A."/>
        </authorList>
    </citation>
    <scope>NUCLEOTIDE SEQUENCE [LARGE SCALE GENOMIC DNA]</scope>
    <source>
        <strain evidence="12 13">DSM 14204</strain>
    </source>
</reference>
<name>A0ABS6BR11_9CLOT</name>
<dbReference type="EMBL" id="JAHLDV010000001">
    <property type="protein sequence ID" value="MBU3158322.1"/>
    <property type="molecule type" value="Genomic_DNA"/>
</dbReference>
<comment type="function">
    <text evidence="9">May play the central regulatory role in sporulation. It may be an element of the effector pathway responsible for the activation of sporulation genes in response to nutritional stress. Spo0A may act in concert with spo0H (a sigma factor) to control the expression of some genes that are critical to the sporulation process.</text>
</comment>
<dbReference type="InterPro" id="IPR001789">
    <property type="entry name" value="Sig_transdc_resp-reg_receiver"/>
</dbReference>
<keyword evidence="3 10" id="KW-0597">Phosphoprotein</keyword>
<dbReference type="RefSeq" id="WP_216145301.1">
    <property type="nucleotide sequence ID" value="NZ_JAHLDV010000001.1"/>
</dbReference>
<dbReference type="Proteomes" id="UP000776252">
    <property type="component" value="Unassembled WGS sequence"/>
</dbReference>
<dbReference type="PANTHER" id="PTHR48111:SF1">
    <property type="entry name" value="TWO-COMPONENT RESPONSE REGULATOR ORR33"/>
    <property type="match status" value="1"/>
</dbReference>
<keyword evidence="5 9" id="KW-0805">Transcription regulation</keyword>
<organism evidence="12 13">
    <name type="scientific">Clostridium frigoris</name>
    <dbReference type="NCBI Taxonomy" id="205327"/>
    <lineage>
        <taxon>Bacteria</taxon>
        <taxon>Bacillati</taxon>
        <taxon>Bacillota</taxon>
        <taxon>Clostridia</taxon>
        <taxon>Eubacteriales</taxon>
        <taxon>Clostridiaceae</taxon>
        <taxon>Clostridium</taxon>
    </lineage>
</organism>
<evidence type="ECO:0000259" key="11">
    <source>
        <dbReference type="PROSITE" id="PS50110"/>
    </source>
</evidence>
<keyword evidence="2 9" id="KW-0963">Cytoplasm</keyword>
<dbReference type="PROSITE" id="PS50110">
    <property type="entry name" value="RESPONSE_REGULATORY"/>
    <property type="match status" value="1"/>
</dbReference>
<dbReference type="Pfam" id="PF08769">
    <property type="entry name" value="Spo0A_C"/>
    <property type="match status" value="1"/>
</dbReference>
<dbReference type="PANTHER" id="PTHR48111">
    <property type="entry name" value="REGULATOR OF RPOS"/>
    <property type="match status" value="1"/>
</dbReference>
<evidence type="ECO:0000256" key="6">
    <source>
        <dbReference type="ARBA" id="ARBA00023125"/>
    </source>
</evidence>
<dbReference type="InterPro" id="IPR039420">
    <property type="entry name" value="WalR-like"/>
</dbReference>
<dbReference type="PIRSF" id="PIRSF002937">
    <property type="entry name" value="Res_reg_Spo0A"/>
    <property type="match status" value="1"/>
</dbReference>
<evidence type="ECO:0000256" key="7">
    <source>
        <dbReference type="ARBA" id="ARBA00023159"/>
    </source>
</evidence>
<sequence>MGNKEINVIIADDNKEFCNVLNEYLSNQKDINVIGIAGDGIKAIDLTYEKKPDLLVLDIIMPNLDGLGVLERLSEMNSNLKPYIIVLSAVGNDKITQKAINLGADYYVVKPFDMAILTKRIRQMLNNTSNNNSVVGTSIYSDNIAREISKTGSGQDDMINDITSIIHQIGIPTNLKGYMYIREAIVMVINDNELLSLVTKKLYPAIGKKFNTTPSRVERSMRHALDIAWSGLKEEQINKIFGYTIFNKKGKPSNSEFIAMVADKLRMYNVQ</sequence>
<evidence type="ECO:0000256" key="5">
    <source>
        <dbReference type="ARBA" id="ARBA00023015"/>
    </source>
</evidence>
<evidence type="ECO:0000256" key="1">
    <source>
        <dbReference type="ARBA" id="ARBA00004496"/>
    </source>
</evidence>
<comment type="caution">
    <text evidence="12">The sequence shown here is derived from an EMBL/GenBank/DDBJ whole genome shotgun (WGS) entry which is preliminary data.</text>
</comment>
<dbReference type="InterPro" id="IPR014879">
    <property type="entry name" value="Spo0A_C"/>
</dbReference>
<protein>
    <recommendedName>
        <fullName evidence="9">Stage 0 sporulation protein A homolog</fullName>
    </recommendedName>
</protein>
<keyword evidence="9" id="KW-0106">Calcium</keyword>
<evidence type="ECO:0000256" key="10">
    <source>
        <dbReference type="PROSITE-ProRule" id="PRU00169"/>
    </source>
</evidence>
<gene>
    <name evidence="12" type="primary">spo0A</name>
    <name evidence="12" type="ORF">KPL37_00855</name>
</gene>
<comment type="cofactor">
    <cofactor evidence="9">
        <name>Ca(2+)</name>
        <dbReference type="ChEBI" id="CHEBI:29108"/>
    </cofactor>
    <text evidence="9">Binds 1 Ca(2+) ion per subunit.</text>
</comment>
<proteinExistence type="predicted"/>
<evidence type="ECO:0000256" key="8">
    <source>
        <dbReference type="ARBA" id="ARBA00023163"/>
    </source>
</evidence>
<keyword evidence="9" id="KW-0479">Metal-binding</keyword>
<evidence type="ECO:0000313" key="13">
    <source>
        <dbReference type="Proteomes" id="UP000776252"/>
    </source>
</evidence>
<keyword evidence="4 9" id="KW-0902">Two-component regulatory system</keyword>
<dbReference type="NCBIfam" id="TIGR02875">
    <property type="entry name" value="spore_0_A"/>
    <property type="match status" value="1"/>
</dbReference>
<keyword evidence="6 9" id="KW-0238">DNA-binding</keyword>
<comment type="subcellular location">
    <subcellularLocation>
        <location evidence="1 9">Cytoplasm</location>
    </subcellularLocation>
</comment>
<keyword evidence="9" id="KW-0678">Repressor</keyword>
<evidence type="ECO:0000256" key="9">
    <source>
        <dbReference type="PIRNR" id="PIRNR002937"/>
    </source>
</evidence>